<evidence type="ECO:0000313" key="4">
    <source>
        <dbReference type="EMBL" id="GAG30044.1"/>
    </source>
</evidence>
<dbReference type="EMBL" id="BARS01042544">
    <property type="protein sequence ID" value="GAG30044.1"/>
    <property type="molecule type" value="Genomic_DNA"/>
</dbReference>
<dbReference type="InterPro" id="IPR027417">
    <property type="entry name" value="P-loop_NTPase"/>
</dbReference>
<dbReference type="GO" id="GO:0008094">
    <property type="term" value="F:ATP-dependent activity, acting on DNA"/>
    <property type="evidence" value="ECO:0007669"/>
    <property type="project" value="InterPro"/>
</dbReference>
<evidence type="ECO:0000256" key="2">
    <source>
        <dbReference type="ARBA" id="ARBA00022840"/>
    </source>
</evidence>
<dbReference type="InterPro" id="IPR020587">
    <property type="entry name" value="RecA_monomer-monomer_interface"/>
</dbReference>
<dbReference type="InterPro" id="IPR013632">
    <property type="entry name" value="Rad51_C"/>
</dbReference>
<dbReference type="PROSITE" id="PS50163">
    <property type="entry name" value="RECA_3"/>
    <property type="match status" value="1"/>
</dbReference>
<dbReference type="PANTHER" id="PTHR22942">
    <property type="entry name" value="RECA/RAD51/RADA DNA STRAND-PAIRING FAMILY MEMBER"/>
    <property type="match status" value="1"/>
</dbReference>
<dbReference type="Pfam" id="PF08423">
    <property type="entry name" value="Rad51"/>
    <property type="match status" value="1"/>
</dbReference>
<dbReference type="Gene3D" id="3.40.50.300">
    <property type="entry name" value="P-loop containing nucleotide triphosphate hydrolases"/>
    <property type="match status" value="1"/>
</dbReference>
<accession>X0WGI8</accession>
<name>X0WGI8_9ZZZZ</name>
<evidence type="ECO:0000256" key="1">
    <source>
        <dbReference type="ARBA" id="ARBA00022741"/>
    </source>
</evidence>
<comment type="caution">
    <text evidence="4">The sequence shown here is derived from an EMBL/GenBank/DDBJ whole genome shotgun (WGS) entry which is preliminary data.</text>
</comment>
<evidence type="ECO:0000259" key="3">
    <source>
        <dbReference type="PROSITE" id="PS50163"/>
    </source>
</evidence>
<sequence length="66" mass="7156">NPTAFFGDPNKPAGGNVMAHASTHRVYLRKGGKGTRLATVIDSPYLPENKVRFKITEKGVEDAEEA</sequence>
<dbReference type="GO" id="GO:0006259">
    <property type="term" value="P:DNA metabolic process"/>
    <property type="evidence" value="ECO:0007669"/>
    <property type="project" value="InterPro"/>
</dbReference>
<organism evidence="4">
    <name type="scientific">marine sediment metagenome</name>
    <dbReference type="NCBI Taxonomy" id="412755"/>
    <lineage>
        <taxon>unclassified sequences</taxon>
        <taxon>metagenomes</taxon>
        <taxon>ecological metagenomes</taxon>
    </lineage>
</organism>
<dbReference type="GO" id="GO:0005524">
    <property type="term" value="F:ATP binding"/>
    <property type="evidence" value="ECO:0007669"/>
    <property type="project" value="UniProtKB-KW"/>
</dbReference>
<dbReference type="AlphaFoldDB" id="X0WGI8"/>
<gene>
    <name evidence="4" type="ORF">S01H1_64534</name>
</gene>
<keyword evidence="2" id="KW-0067">ATP-binding</keyword>
<reference evidence="4" key="1">
    <citation type="journal article" date="2014" name="Front. Microbiol.">
        <title>High frequency of phylogenetically diverse reductive dehalogenase-homologous genes in deep subseafloor sedimentary metagenomes.</title>
        <authorList>
            <person name="Kawai M."/>
            <person name="Futagami T."/>
            <person name="Toyoda A."/>
            <person name="Takaki Y."/>
            <person name="Nishi S."/>
            <person name="Hori S."/>
            <person name="Arai W."/>
            <person name="Tsubouchi T."/>
            <person name="Morono Y."/>
            <person name="Uchiyama I."/>
            <person name="Ito T."/>
            <person name="Fujiyama A."/>
            <person name="Inagaki F."/>
            <person name="Takami H."/>
        </authorList>
    </citation>
    <scope>NUCLEOTIDE SEQUENCE</scope>
    <source>
        <strain evidence="4">Expedition CK06-06</strain>
    </source>
</reference>
<feature type="non-terminal residue" evidence="4">
    <location>
        <position position="1"/>
    </location>
</feature>
<dbReference type="SUPFAM" id="SSF52540">
    <property type="entry name" value="P-loop containing nucleoside triphosphate hydrolases"/>
    <property type="match status" value="1"/>
</dbReference>
<keyword evidence="1" id="KW-0547">Nucleotide-binding</keyword>
<dbReference type="GO" id="GO:0003677">
    <property type="term" value="F:DNA binding"/>
    <property type="evidence" value="ECO:0007669"/>
    <property type="project" value="InterPro"/>
</dbReference>
<feature type="domain" description="RecA family profile 2" evidence="3">
    <location>
        <begin position="3"/>
        <end position="65"/>
    </location>
</feature>
<proteinExistence type="predicted"/>
<protein>
    <recommendedName>
        <fullName evidence="3">RecA family profile 2 domain-containing protein</fullName>
    </recommendedName>
</protein>
<dbReference type="PANTHER" id="PTHR22942:SF30">
    <property type="entry name" value="MEIOTIC RECOMBINATION PROTEIN DMC1_LIM15 HOMOLOG"/>
    <property type="match status" value="1"/>
</dbReference>